<gene>
    <name evidence="2" type="primary">acoC2</name>
    <name evidence="2" type="ORF">SSA02_16950</name>
</gene>
<proteinExistence type="predicted"/>
<dbReference type="Pfam" id="PF00561">
    <property type="entry name" value="Abhydrolase_1"/>
    <property type="match status" value="1"/>
</dbReference>
<dbReference type="InterPro" id="IPR029058">
    <property type="entry name" value="AB_hydrolase_fold"/>
</dbReference>
<dbReference type="RefSeq" id="WP_147093600.1">
    <property type="nucleotide sequence ID" value="NZ_BJVC01000003.1"/>
</dbReference>
<dbReference type="NCBIfam" id="NF011457">
    <property type="entry name" value="PRK14875.1"/>
    <property type="match status" value="1"/>
</dbReference>
<dbReference type="AlphaFoldDB" id="A0A511BR19"/>
<dbReference type="SUPFAM" id="SSF51230">
    <property type="entry name" value="Single hybrid motif"/>
    <property type="match status" value="1"/>
</dbReference>
<dbReference type="PROSITE" id="PS50968">
    <property type="entry name" value="BIOTINYL_LIPOYL"/>
    <property type="match status" value="1"/>
</dbReference>
<comment type="caution">
    <text evidence="2">The sequence shown here is derived from an EMBL/GenBank/DDBJ whole genome shotgun (WGS) entry which is preliminary data.</text>
</comment>
<accession>A0A511BR19</accession>
<dbReference type="Gene3D" id="3.40.50.1820">
    <property type="entry name" value="alpha/beta hydrolase"/>
    <property type="match status" value="1"/>
</dbReference>
<dbReference type="PANTHER" id="PTHR43689:SF8">
    <property type="entry name" value="ALPHA_BETA-HYDROLASES SUPERFAMILY PROTEIN"/>
    <property type="match status" value="1"/>
</dbReference>
<protein>
    <submittedName>
        <fullName evidence="2">Acetoin dehydrogenase dihydrolipoyllysine-residue acetyltransferase subunit</fullName>
    </submittedName>
</protein>
<dbReference type="PRINTS" id="PR00111">
    <property type="entry name" value="ABHYDROLASE"/>
</dbReference>
<keyword evidence="2" id="KW-0808">Transferase</keyword>
<dbReference type="Proteomes" id="UP000321405">
    <property type="component" value="Unassembled WGS sequence"/>
</dbReference>
<feature type="domain" description="Lipoyl-binding" evidence="1">
    <location>
        <begin position="5"/>
        <end position="80"/>
    </location>
</feature>
<dbReference type="InterPro" id="IPR000073">
    <property type="entry name" value="AB_hydrolase_1"/>
</dbReference>
<sequence>MHEGITPVTMPKFGLAMTEGTLVGWLAEPGATLAAGQDLAEIETTKITNVYESPAAGTLRRCLAAPGDTLPVGALIGVLAPDDVPEDAIESYLAAWKTAPEQDMAAETHAPETRIVEIGDLRLRIRESNPPADPETPTGAPVLLIHGFAGALENWTLVENALAATDRVIAFDLPGHGESSKSVGDGSIDHLAAVTAALLAERGIDHVHVVGHSLGGAIAIALAAHHPARVASLTLIAPVGLGETINAAFIEGILTADRRRTLEPVLAMLVRNRNLITRQMVEDMIRFKRLDGALHGLETLARTNFDGTRQIHSLRGALAGFEGRTTLLWGEDDEILPVTATQGLSGNIACRILPETGHMPQLEQAEEVVRAIRAATGNRS</sequence>
<dbReference type="SUPFAM" id="SSF53474">
    <property type="entry name" value="alpha/beta-Hydrolases"/>
    <property type="match status" value="1"/>
</dbReference>
<evidence type="ECO:0000259" key="1">
    <source>
        <dbReference type="PROSITE" id="PS50968"/>
    </source>
</evidence>
<evidence type="ECO:0000313" key="2">
    <source>
        <dbReference type="EMBL" id="GEL02532.1"/>
    </source>
</evidence>
<organism evidence="2 3">
    <name type="scientific">Swaminathania salitolerans</name>
    <dbReference type="NCBI Taxonomy" id="182838"/>
    <lineage>
        <taxon>Bacteria</taxon>
        <taxon>Pseudomonadati</taxon>
        <taxon>Pseudomonadota</taxon>
        <taxon>Alphaproteobacteria</taxon>
        <taxon>Acetobacterales</taxon>
        <taxon>Acetobacteraceae</taxon>
        <taxon>Swaminathania</taxon>
    </lineage>
</organism>
<dbReference type="CDD" id="cd06849">
    <property type="entry name" value="lipoyl_domain"/>
    <property type="match status" value="1"/>
</dbReference>
<dbReference type="GO" id="GO:0016740">
    <property type="term" value="F:transferase activity"/>
    <property type="evidence" value="ECO:0007669"/>
    <property type="project" value="UniProtKB-KW"/>
</dbReference>
<dbReference type="EMBL" id="BJVC01000003">
    <property type="protein sequence ID" value="GEL02532.1"/>
    <property type="molecule type" value="Genomic_DNA"/>
</dbReference>
<dbReference type="PANTHER" id="PTHR43689">
    <property type="entry name" value="HYDROLASE"/>
    <property type="match status" value="1"/>
</dbReference>
<dbReference type="Pfam" id="PF00364">
    <property type="entry name" value="Biotin_lipoyl"/>
    <property type="match status" value="1"/>
</dbReference>
<dbReference type="Gene3D" id="2.40.50.100">
    <property type="match status" value="1"/>
</dbReference>
<dbReference type="InterPro" id="IPR011053">
    <property type="entry name" value="Single_hybrid_motif"/>
</dbReference>
<keyword evidence="3" id="KW-1185">Reference proteome</keyword>
<reference evidence="2 3" key="1">
    <citation type="submission" date="2019-07" db="EMBL/GenBank/DDBJ databases">
        <title>Whole genome shotgun sequence of Swaminathania salitolerans NBRC 104436.</title>
        <authorList>
            <person name="Hosoyama A."/>
            <person name="Uohara A."/>
            <person name="Ohji S."/>
            <person name="Ichikawa N."/>
        </authorList>
    </citation>
    <scope>NUCLEOTIDE SEQUENCE [LARGE SCALE GENOMIC DNA]</scope>
    <source>
        <strain evidence="2 3">NBRC 104436</strain>
    </source>
</reference>
<dbReference type="InterPro" id="IPR000089">
    <property type="entry name" value="Biotin_lipoyl"/>
</dbReference>
<name>A0A511BR19_9PROT</name>
<dbReference type="OrthoDB" id="9804723at2"/>
<evidence type="ECO:0000313" key="3">
    <source>
        <dbReference type="Proteomes" id="UP000321405"/>
    </source>
</evidence>